<evidence type="ECO:0000256" key="2">
    <source>
        <dbReference type="ARBA" id="ARBA00022908"/>
    </source>
</evidence>
<evidence type="ECO:0000256" key="5">
    <source>
        <dbReference type="PROSITE-ProRule" id="PRU01248"/>
    </source>
</evidence>
<dbReference type="PATRIC" id="fig|28087.4.peg.3320"/>
<dbReference type="InterPro" id="IPR025166">
    <property type="entry name" value="Integrase_DNA_bind_dom"/>
</dbReference>
<evidence type="ECO:0000256" key="1">
    <source>
        <dbReference type="ARBA" id="ARBA00008857"/>
    </source>
</evidence>
<dbReference type="InterPro" id="IPR002104">
    <property type="entry name" value="Integrase_catalytic"/>
</dbReference>
<evidence type="ECO:0000313" key="8">
    <source>
        <dbReference type="EMBL" id="KTD54272.1"/>
    </source>
</evidence>
<dbReference type="eggNOG" id="COG0582">
    <property type="taxonomic scope" value="Bacteria"/>
</dbReference>
<dbReference type="OrthoDB" id="9795573at2"/>
<evidence type="ECO:0000259" key="6">
    <source>
        <dbReference type="PROSITE" id="PS51898"/>
    </source>
</evidence>
<dbReference type="GO" id="GO:0006310">
    <property type="term" value="P:DNA recombination"/>
    <property type="evidence" value="ECO:0007669"/>
    <property type="project" value="UniProtKB-KW"/>
</dbReference>
<comment type="caution">
    <text evidence="8">The sequence shown here is derived from an EMBL/GenBank/DDBJ whole genome shotgun (WGS) entry which is preliminary data.</text>
</comment>
<dbReference type="PANTHER" id="PTHR30629">
    <property type="entry name" value="PROPHAGE INTEGRASE"/>
    <property type="match status" value="1"/>
</dbReference>
<dbReference type="InterPro" id="IPR013762">
    <property type="entry name" value="Integrase-like_cat_sf"/>
</dbReference>
<keyword evidence="3 5" id="KW-0238">DNA-binding</keyword>
<dbReference type="InterPro" id="IPR004107">
    <property type="entry name" value="Integrase_SAM-like_N"/>
</dbReference>
<accession>A0A0W0YBQ8</accession>
<dbReference type="AlphaFoldDB" id="A0A0W0YBQ8"/>
<dbReference type="InterPro" id="IPR011010">
    <property type="entry name" value="DNA_brk_join_enz"/>
</dbReference>
<dbReference type="Gene3D" id="1.10.150.130">
    <property type="match status" value="1"/>
</dbReference>
<protein>
    <submittedName>
        <fullName evidence="8">Phage related integrase</fullName>
    </submittedName>
</protein>
<organism evidence="8 9">
    <name type="scientific">Legionella sainthelensi</name>
    <dbReference type="NCBI Taxonomy" id="28087"/>
    <lineage>
        <taxon>Bacteria</taxon>
        <taxon>Pseudomonadati</taxon>
        <taxon>Pseudomonadota</taxon>
        <taxon>Gammaproteobacteria</taxon>
        <taxon>Legionellales</taxon>
        <taxon>Legionellaceae</taxon>
        <taxon>Legionella</taxon>
    </lineage>
</organism>
<dbReference type="Pfam" id="PF00589">
    <property type="entry name" value="Phage_integrase"/>
    <property type="match status" value="1"/>
</dbReference>
<dbReference type="InterPro" id="IPR010998">
    <property type="entry name" value="Integrase_recombinase_N"/>
</dbReference>
<dbReference type="InterPro" id="IPR050808">
    <property type="entry name" value="Phage_Integrase"/>
</dbReference>
<gene>
    <name evidence="8" type="ORF">Lsai_3094</name>
</gene>
<evidence type="ECO:0000259" key="7">
    <source>
        <dbReference type="PROSITE" id="PS51900"/>
    </source>
</evidence>
<dbReference type="Pfam" id="PF13356">
    <property type="entry name" value="Arm-DNA-bind_3"/>
    <property type="match status" value="1"/>
</dbReference>
<proteinExistence type="inferred from homology"/>
<dbReference type="PROSITE" id="PS51898">
    <property type="entry name" value="TYR_RECOMBINASE"/>
    <property type="match status" value="1"/>
</dbReference>
<feature type="domain" description="Tyr recombinase" evidence="6">
    <location>
        <begin position="212"/>
        <end position="384"/>
    </location>
</feature>
<sequence>MRINKTNIESLAIPQPIKAGQSAQKKYYDDNLKGFGVRVTSGGTKAFFVEKLINKKLNRITIGRYPEISPDLARKKATELLGQIAMGKDPVAEKRAESMRAITLNEVFQEYLKTRKTLKPKTISNYNHIINKAFPSWKSKPILSITKDRISKHHEKLGKEHGEAYANLAMRVLRALFNFAAGQYEDTQGKSLIMENPVRRLSQTRAWYRVERRQTYIKPHELEAWYTALKNIENETLRDYLLLVLLTGLRREEAATLKWENVDLAAKTFTVVKTKNNESHTLPLSDFLYDLLVARHEKKINDYVFPGTGAAGHIIEPRKQMANVTQASGVHFTVHDLRRTFITIAESLDISAYALKRLMNHKMSNDVTAGYIITDVERLRKPMQLITDYFLKCMGVIRSADIIDIQPFQFGSHWDPNWT</sequence>
<keyword evidence="2" id="KW-0229">DNA integration</keyword>
<dbReference type="InterPro" id="IPR044068">
    <property type="entry name" value="CB"/>
</dbReference>
<evidence type="ECO:0000256" key="3">
    <source>
        <dbReference type="ARBA" id="ARBA00023125"/>
    </source>
</evidence>
<dbReference type="PANTHER" id="PTHR30629:SF2">
    <property type="entry name" value="PROPHAGE INTEGRASE INTS-RELATED"/>
    <property type="match status" value="1"/>
</dbReference>
<dbReference type="STRING" id="28087.Lsai_3094"/>
<evidence type="ECO:0000256" key="4">
    <source>
        <dbReference type="ARBA" id="ARBA00023172"/>
    </source>
</evidence>
<comment type="similarity">
    <text evidence="1">Belongs to the 'phage' integrase family.</text>
</comment>
<dbReference type="Gene3D" id="3.30.160.390">
    <property type="entry name" value="Integrase, DNA-binding domain"/>
    <property type="match status" value="1"/>
</dbReference>
<dbReference type="SUPFAM" id="SSF56349">
    <property type="entry name" value="DNA breaking-rejoining enzymes"/>
    <property type="match status" value="1"/>
</dbReference>
<dbReference type="EMBL" id="LNYV01000037">
    <property type="protein sequence ID" value="KTD54272.1"/>
    <property type="molecule type" value="Genomic_DNA"/>
</dbReference>
<dbReference type="GO" id="GO:0015074">
    <property type="term" value="P:DNA integration"/>
    <property type="evidence" value="ECO:0007669"/>
    <property type="project" value="UniProtKB-KW"/>
</dbReference>
<feature type="domain" description="Core-binding (CB)" evidence="7">
    <location>
        <begin position="102"/>
        <end position="181"/>
    </location>
</feature>
<keyword evidence="4" id="KW-0233">DNA recombination</keyword>
<name>A0A0W0YBQ8_9GAMM</name>
<dbReference type="PROSITE" id="PS51900">
    <property type="entry name" value="CB"/>
    <property type="match status" value="1"/>
</dbReference>
<dbReference type="Proteomes" id="UP000054621">
    <property type="component" value="Unassembled WGS sequence"/>
</dbReference>
<dbReference type="Gene3D" id="1.10.443.10">
    <property type="entry name" value="Intergrase catalytic core"/>
    <property type="match status" value="1"/>
</dbReference>
<dbReference type="InterPro" id="IPR038488">
    <property type="entry name" value="Integrase_DNA-bd_sf"/>
</dbReference>
<reference evidence="8 9" key="1">
    <citation type="submission" date="2015-11" db="EMBL/GenBank/DDBJ databases">
        <title>Genomic analysis of 38 Legionella species identifies large and diverse effector repertoires.</title>
        <authorList>
            <person name="Burstein D."/>
            <person name="Amaro F."/>
            <person name="Zusman T."/>
            <person name="Lifshitz Z."/>
            <person name="Cohen O."/>
            <person name="Gilbert J.A."/>
            <person name="Pupko T."/>
            <person name="Shuman H.A."/>
            <person name="Segal G."/>
        </authorList>
    </citation>
    <scope>NUCLEOTIDE SEQUENCE [LARGE SCALE GENOMIC DNA]</scope>
    <source>
        <strain evidence="8 9">Mt.St.Helens-4</strain>
    </source>
</reference>
<dbReference type="GO" id="GO:0003677">
    <property type="term" value="F:DNA binding"/>
    <property type="evidence" value="ECO:0007669"/>
    <property type="project" value="UniProtKB-UniRule"/>
</dbReference>
<evidence type="ECO:0000313" key="9">
    <source>
        <dbReference type="Proteomes" id="UP000054621"/>
    </source>
</evidence>
<dbReference type="RefSeq" id="WP_027270724.1">
    <property type="nucleotide sequence ID" value="NZ_CAAAJE010000009.1"/>
</dbReference>
<dbReference type="Pfam" id="PF14659">
    <property type="entry name" value="Phage_int_SAM_3"/>
    <property type="match status" value="1"/>
</dbReference>